<keyword evidence="4" id="KW-0319">Glycerol metabolism</keyword>
<evidence type="ECO:0000313" key="9">
    <source>
        <dbReference type="EMBL" id="QDV34359.1"/>
    </source>
</evidence>
<dbReference type="Gene3D" id="3.30.9.10">
    <property type="entry name" value="D-Amino Acid Oxidase, subunit A, domain 2"/>
    <property type="match status" value="1"/>
</dbReference>
<dbReference type="InterPro" id="IPR000447">
    <property type="entry name" value="G3P_DH_FAD-dep"/>
</dbReference>
<evidence type="ECO:0000259" key="7">
    <source>
        <dbReference type="Pfam" id="PF01266"/>
    </source>
</evidence>
<keyword evidence="3" id="KW-0285">Flavoprotein</keyword>
<name>A0A518H0J4_9BACT</name>
<dbReference type="Pfam" id="PF16901">
    <property type="entry name" value="DAO_C"/>
    <property type="match status" value="1"/>
</dbReference>
<dbReference type="Gene3D" id="3.50.50.60">
    <property type="entry name" value="FAD/NAD(P)-binding domain"/>
    <property type="match status" value="1"/>
</dbReference>
<dbReference type="EC" id="1.1.5.3" evidence="9"/>
<feature type="domain" description="Alpha-glycerophosphate oxidase C-terminal" evidence="8">
    <location>
        <begin position="411"/>
        <end position="496"/>
    </location>
</feature>
<dbReference type="RefSeq" id="WP_197446885.1">
    <property type="nucleotide sequence ID" value="NZ_CP036426.1"/>
</dbReference>
<keyword evidence="6 9" id="KW-0560">Oxidoreductase</keyword>
<dbReference type="InterPro" id="IPR036188">
    <property type="entry name" value="FAD/NAD-bd_sf"/>
</dbReference>
<protein>
    <submittedName>
        <fullName evidence="9">Aerobic glycerol-3-phosphate dehydrogenase</fullName>
        <ecNumber evidence="9">1.1.5.3</ecNumber>
    </submittedName>
</protein>
<dbReference type="KEGG" id="tpla:ElP_22440"/>
<evidence type="ECO:0000256" key="2">
    <source>
        <dbReference type="ARBA" id="ARBA00007330"/>
    </source>
</evidence>
<evidence type="ECO:0000256" key="3">
    <source>
        <dbReference type="ARBA" id="ARBA00022630"/>
    </source>
</evidence>
<dbReference type="PANTHER" id="PTHR11985:SF35">
    <property type="entry name" value="ANAEROBIC GLYCEROL-3-PHOSPHATE DEHYDROGENASE SUBUNIT A"/>
    <property type="match status" value="1"/>
</dbReference>
<evidence type="ECO:0000256" key="6">
    <source>
        <dbReference type="ARBA" id="ARBA00023002"/>
    </source>
</evidence>
<dbReference type="PANTHER" id="PTHR11985">
    <property type="entry name" value="GLYCEROL-3-PHOSPHATE DEHYDROGENASE"/>
    <property type="match status" value="1"/>
</dbReference>
<sequence>MRSRMIEAARGGERWDVVVVGGGATGLGTAVDAAARGYRTLLVEARDFAQGTSSRSTKLVHGGVRYLARGQVGLVHEALRERGLLRANAPHLVRSREFLVPSYRRFELLKYGIGLKAYDLLAGDRGFGASRRVGAGEATGLVPTLKGDGLLGGIAYRDGQFDDARLAIALLRTFVDLGGIALNRAPVVGVVREGGRVVGVEAIDEESGGLLRVEARVVVNAGGVFADEVRRLEDPGTPSLIRASRGSHLVLDRSVLPGEAALMVPKTDDGRVLFLIPWLGRVLLGTTDVAVEGTQVEPRPSAEEVAYLLDHAGRYLARAPRRDEVRSTFAGLRPLLGRGGGPTSRLSREHAVMTSGGGMVTITGGKWTTYRVMAADAVDRAATVGGLPKRPSTTETLRLRGASDAPVGGPLSGYGADAPEVEALLRSRPGWDGPLHPDLPYRVGEVAWAARFELACRVEDVLARRTRALLLDAKATVEAAPRVAEILAGELGRDDAWRREEVRRFEALAEAYLVGPS</sequence>
<gene>
    <name evidence="9" type="primary">glpD</name>
    <name evidence="9" type="ORF">ElP_22440</name>
</gene>
<dbReference type="PROSITE" id="PS00978">
    <property type="entry name" value="FAD_G3PDH_2"/>
    <property type="match status" value="1"/>
</dbReference>
<accession>A0A518H0J4</accession>
<comment type="similarity">
    <text evidence="2">Belongs to the FAD-dependent glycerol-3-phosphate dehydrogenase family.</text>
</comment>
<dbReference type="PRINTS" id="PR01001">
    <property type="entry name" value="FADG3PDH"/>
</dbReference>
<comment type="cofactor">
    <cofactor evidence="1">
        <name>FAD</name>
        <dbReference type="ChEBI" id="CHEBI:57692"/>
    </cofactor>
</comment>
<dbReference type="GO" id="GO:0004368">
    <property type="term" value="F:glycerol-3-phosphate dehydrogenase (quinone) activity"/>
    <property type="evidence" value="ECO:0007669"/>
    <property type="project" value="UniProtKB-EC"/>
</dbReference>
<dbReference type="Pfam" id="PF01266">
    <property type="entry name" value="DAO"/>
    <property type="match status" value="1"/>
</dbReference>
<evidence type="ECO:0000256" key="4">
    <source>
        <dbReference type="ARBA" id="ARBA00022798"/>
    </source>
</evidence>
<keyword evidence="5" id="KW-0274">FAD</keyword>
<feature type="domain" description="FAD dependent oxidoreductase" evidence="7">
    <location>
        <begin position="16"/>
        <end position="371"/>
    </location>
</feature>
<evidence type="ECO:0000256" key="1">
    <source>
        <dbReference type="ARBA" id="ARBA00001974"/>
    </source>
</evidence>
<proteinExistence type="inferred from homology"/>
<dbReference type="GO" id="GO:0006071">
    <property type="term" value="P:glycerol metabolic process"/>
    <property type="evidence" value="ECO:0007669"/>
    <property type="project" value="UniProtKB-KW"/>
</dbReference>
<dbReference type="Gene3D" id="1.10.8.870">
    <property type="entry name" value="Alpha-glycerophosphate oxidase, cap domain"/>
    <property type="match status" value="1"/>
</dbReference>
<dbReference type="InterPro" id="IPR031656">
    <property type="entry name" value="DAO_C"/>
</dbReference>
<evidence type="ECO:0000259" key="8">
    <source>
        <dbReference type="Pfam" id="PF16901"/>
    </source>
</evidence>
<evidence type="ECO:0000256" key="5">
    <source>
        <dbReference type="ARBA" id="ARBA00022827"/>
    </source>
</evidence>
<dbReference type="InterPro" id="IPR038299">
    <property type="entry name" value="DAO_C_sf"/>
</dbReference>
<dbReference type="AlphaFoldDB" id="A0A518H0J4"/>
<keyword evidence="10" id="KW-1185">Reference proteome</keyword>
<dbReference type="Proteomes" id="UP000317835">
    <property type="component" value="Chromosome"/>
</dbReference>
<organism evidence="9 10">
    <name type="scientific">Tautonia plasticadhaerens</name>
    <dbReference type="NCBI Taxonomy" id="2527974"/>
    <lineage>
        <taxon>Bacteria</taxon>
        <taxon>Pseudomonadati</taxon>
        <taxon>Planctomycetota</taxon>
        <taxon>Planctomycetia</taxon>
        <taxon>Isosphaerales</taxon>
        <taxon>Isosphaeraceae</taxon>
        <taxon>Tautonia</taxon>
    </lineage>
</organism>
<evidence type="ECO:0000313" key="10">
    <source>
        <dbReference type="Proteomes" id="UP000317835"/>
    </source>
</evidence>
<dbReference type="EMBL" id="CP036426">
    <property type="protein sequence ID" value="QDV34359.1"/>
    <property type="molecule type" value="Genomic_DNA"/>
</dbReference>
<dbReference type="SUPFAM" id="SSF51905">
    <property type="entry name" value="FAD/NAD(P)-binding domain"/>
    <property type="match status" value="1"/>
</dbReference>
<dbReference type="InterPro" id="IPR006076">
    <property type="entry name" value="FAD-dep_OxRdtase"/>
</dbReference>
<reference evidence="9 10" key="1">
    <citation type="submission" date="2019-02" db="EMBL/GenBank/DDBJ databases">
        <title>Deep-cultivation of Planctomycetes and their phenomic and genomic characterization uncovers novel biology.</title>
        <authorList>
            <person name="Wiegand S."/>
            <person name="Jogler M."/>
            <person name="Boedeker C."/>
            <person name="Pinto D."/>
            <person name="Vollmers J."/>
            <person name="Rivas-Marin E."/>
            <person name="Kohn T."/>
            <person name="Peeters S.H."/>
            <person name="Heuer A."/>
            <person name="Rast P."/>
            <person name="Oberbeckmann S."/>
            <person name="Bunk B."/>
            <person name="Jeske O."/>
            <person name="Meyerdierks A."/>
            <person name="Storesund J.E."/>
            <person name="Kallscheuer N."/>
            <person name="Luecker S."/>
            <person name="Lage O.M."/>
            <person name="Pohl T."/>
            <person name="Merkel B.J."/>
            <person name="Hornburger P."/>
            <person name="Mueller R.-W."/>
            <person name="Bruemmer F."/>
            <person name="Labrenz M."/>
            <person name="Spormann A.M."/>
            <person name="Op den Camp H."/>
            <person name="Overmann J."/>
            <person name="Amann R."/>
            <person name="Jetten M.S.M."/>
            <person name="Mascher T."/>
            <person name="Medema M.H."/>
            <person name="Devos D.P."/>
            <person name="Kaster A.-K."/>
            <person name="Ovreas L."/>
            <person name="Rohde M."/>
            <person name="Galperin M.Y."/>
            <person name="Jogler C."/>
        </authorList>
    </citation>
    <scope>NUCLEOTIDE SEQUENCE [LARGE SCALE GENOMIC DNA]</scope>
    <source>
        <strain evidence="9 10">ElP</strain>
    </source>
</reference>
<dbReference type="GO" id="GO:0046168">
    <property type="term" value="P:glycerol-3-phosphate catabolic process"/>
    <property type="evidence" value="ECO:0007669"/>
    <property type="project" value="TreeGrafter"/>
</dbReference>